<reference evidence="11" key="1">
    <citation type="journal article" date="2020" name="Stud. Mycol.">
        <title>101 Dothideomycetes genomes: a test case for predicting lifestyles and emergence of pathogens.</title>
        <authorList>
            <person name="Haridas S."/>
            <person name="Albert R."/>
            <person name="Binder M."/>
            <person name="Bloem J."/>
            <person name="Labutti K."/>
            <person name="Salamov A."/>
            <person name="Andreopoulos B."/>
            <person name="Baker S."/>
            <person name="Barry K."/>
            <person name="Bills G."/>
            <person name="Bluhm B."/>
            <person name="Cannon C."/>
            <person name="Castanera R."/>
            <person name="Culley D."/>
            <person name="Daum C."/>
            <person name="Ezra D."/>
            <person name="Gonzalez J."/>
            <person name="Henrissat B."/>
            <person name="Kuo A."/>
            <person name="Liang C."/>
            <person name="Lipzen A."/>
            <person name="Lutzoni F."/>
            <person name="Magnuson J."/>
            <person name="Mondo S."/>
            <person name="Nolan M."/>
            <person name="Ohm R."/>
            <person name="Pangilinan J."/>
            <person name="Park H.-J."/>
            <person name="Ramirez L."/>
            <person name="Alfaro M."/>
            <person name="Sun H."/>
            <person name="Tritt A."/>
            <person name="Yoshinaga Y."/>
            <person name="Zwiers L.-H."/>
            <person name="Turgeon B."/>
            <person name="Goodwin S."/>
            <person name="Spatafora J."/>
            <person name="Crous P."/>
            <person name="Grigoriev I."/>
        </authorList>
    </citation>
    <scope>NUCLEOTIDE SEQUENCE</scope>
    <source>
        <strain evidence="11">CBS 109.77</strain>
    </source>
</reference>
<gene>
    <name evidence="11" type="ORF">K505DRAFT_407775</name>
</gene>
<evidence type="ECO:0000313" key="11">
    <source>
        <dbReference type="EMBL" id="KAF2793951.1"/>
    </source>
</evidence>
<dbReference type="GO" id="GO:0005085">
    <property type="term" value="F:guanyl-nucleotide exchange factor activity"/>
    <property type="evidence" value="ECO:0007669"/>
    <property type="project" value="InterPro"/>
</dbReference>
<comment type="similarity">
    <text evidence="10">Belongs to the WD repeat SEC12 family.</text>
</comment>
<name>A0A6A6XCD3_9PLEO</name>
<organism evidence="11 12">
    <name type="scientific">Melanomma pulvis-pyrius CBS 109.77</name>
    <dbReference type="NCBI Taxonomy" id="1314802"/>
    <lineage>
        <taxon>Eukaryota</taxon>
        <taxon>Fungi</taxon>
        <taxon>Dikarya</taxon>
        <taxon>Ascomycota</taxon>
        <taxon>Pezizomycotina</taxon>
        <taxon>Dothideomycetes</taxon>
        <taxon>Pleosporomycetidae</taxon>
        <taxon>Pleosporales</taxon>
        <taxon>Melanommataceae</taxon>
        <taxon>Melanomma</taxon>
    </lineage>
</organism>
<comment type="subcellular location">
    <subcellularLocation>
        <location evidence="10">Endoplasmic reticulum membrane</location>
        <topology evidence="10">Single-pass type II membrane protein</topology>
    </subcellularLocation>
    <subcellularLocation>
        <location evidence="10">Golgi apparatus membrane</location>
        <topology evidence="10">Single-pass type II membrane protein</topology>
    </subcellularLocation>
</comment>
<dbReference type="PANTHER" id="PTHR23284">
    <property type="entry name" value="PROLACTIN REGULATORY ELEMENT BINDING PROTEIN"/>
    <property type="match status" value="1"/>
</dbReference>
<proteinExistence type="inferred from homology"/>
<evidence type="ECO:0000256" key="1">
    <source>
        <dbReference type="ARBA" id="ARBA00022448"/>
    </source>
</evidence>
<dbReference type="PANTHER" id="PTHR23284:SF0">
    <property type="entry name" value="PROLACTIN REGULATORY ELEMENT-BINDING PROTEIN"/>
    <property type="match status" value="1"/>
</dbReference>
<evidence type="ECO:0000256" key="5">
    <source>
        <dbReference type="ARBA" id="ARBA00022824"/>
    </source>
</evidence>
<evidence type="ECO:0000256" key="3">
    <source>
        <dbReference type="ARBA" id="ARBA00022692"/>
    </source>
</evidence>
<keyword evidence="12" id="KW-1185">Reference proteome</keyword>
<protein>
    <recommendedName>
        <fullName evidence="10">Guanine nucleotide-exchange factor SEC12</fullName>
    </recommendedName>
</protein>
<dbReference type="InterPro" id="IPR045260">
    <property type="entry name" value="Sec12-like"/>
</dbReference>
<evidence type="ECO:0000256" key="8">
    <source>
        <dbReference type="ARBA" id="ARBA00022989"/>
    </source>
</evidence>
<evidence type="ECO:0000256" key="10">
    <source>
        <dbReference type="RuleBase" id="RU369019"/>
    </source>
</evidence>
<evidence type="ECO:0000256" key="6">
    <source>
        <dbReference type="ARBA" id="ARBA00022892"/>
    </source>
</evidence>
<dbReference type="OrthoDB" id="16538at2759"/>
<evidence type="ECO:0000256" key="7">
    <source>
        <dbReference type="ARBA" id="ARBA00022927"/>
    </source>
</evidence>
<dbReference type="Gene3D" id="2.130.10.10">
    <property type="entry name" value="YVTN repeat-like/Quinoprotein amine dehydrogenase"/>
    <property type="match status" value="1"/>
</dbReference>
<keyword evidence="2 10" id="KW-0853">WD repeat</keyword>
<evidence type="ECO:0000256" key="9">
    <source>
        <dbReference type="ARBA" id="ARBA00023136"/>
    </source>
</evidence>
<keyword evidence="8" id="KW-1133">Transmembrane helix</keyword>
<dbReference type="GO" id="GO:0005789">
    <property type="term" value="C:endoplasmic reticulum membrane"/>
    <property type="evidence" value="ECO:0007669"/>
    <property type="project" value="UniProtKB-SubCell"/>
</dbReference>
<keyword evidence="1 10" id="KW-0813">Transport</keyword>
<keyword evidence="9" id="KW-0472">Membrane</keyword>
<keyword evidence="6" id="KW-0931">ER-Golgi transport</keyword>
<dbReference type="GO" id="GO:0003400">
    <property type="term" value="P:regulation of COPII vesicle coating"/>
    <property type="evidence" value="ECO:0007669"/>
    <property type="project" value="UniProtKB-UniRule"/>
</dbReference>
<keyword evidence="7 10" id="KW-0653">Protein transport</keyword>
<dbReference type="EMBL" id="MU001908">
    <property type="protein sequence ID" value="KAF2793951.1"/>
    <property type="molecule type" value="Genomic_DNA"/>
</dbReference>
<keyword evidence="5 10" id="KW-0256">Endoplasmic reticulum</keyword>
<dbReference type="GO" id="GO:0015031">
    <property type="term" value="P:protein transport"/>
    <property type="evidence" value="ECO:0007669"/>
    <property type="project" value="UniProtKB-KW"/>
</dbReference>
<accession>A0A6A6XCD3</accession>
<dbReference type="GO" id="GO:0000139">
    <property type="term" value="C:Golgi membrane"/>
    <property type="evidence" value="ECO:0007669"/>
    <property type="project" value="UniProtKB-SubCell"/>
</dbReference>
<comment type="function">
    <text evidence="10">Guanine nucleotide-exchange factor (GEF) required for the formation or budding of transport vesicles from the ER.</text>
</comment>
<keyword evidence="4 10" id="KW-0677">Repeat</keyword>
<keyword evidence="3" id="KW-0812">Transmembrane</keyword>
<dbReference type="Proteomes" id="UP000799757">
    <property type="component" value="Unassembled WGS sequence"/>
</dbReference>
<dbReference type="InterPro" id="IPR015943">
    <property type="entry name" value="WD40/YVTN_repeat-like_dom_sf"/>
</dbReference>
<evidence type="ECO:0000256" key="4">
    <source>
        <dbReference type="ARBA" id="ARBA00022737"/>
    </source>
</evidence>
<dbReference type="GO" id="GO:0006888">
    <property type="term" value="P:endoplasmic reticulum to Golgi vesicle-mediated transport"/>
    <property type="evidence" value="ECO:0007669"/>
    <property type="project" value="UniProtKB-UniRule"/>
</dbReference>
<dbReference type="AlphaFoldDB" id="A0A6A6XCD3"/>
<evidence type="ECO:0000313" key="12">
    <source>
        <dbReference type="Proteomes" id="UP000799757"/>
    </source>
</evidence>
<evidence type="ECO:0000256" key="2">
    <source>
        <dbReference type="ARBA" id="ARBA00022574"/>
    </source>
</evidence>
<sequence length="628" mass="68890">MSAPTISKASVSYPIFSATFDRSGHLFVGGGGGAGRSGIPNKITCFDVNSRAPNLEPFAEIDLSRDEDSVTCLANLATRHGVILYAGINSTEEERLKDKNEHFRSFEVVFPKNQKSSNANQEKKPQGKVTLLNKTSLFTPPTSASAKKEVYQRLVRLSPSKPIPGHKRIGAIASSLAGDENEIVILDASIVPPTRIKRIALHKGHEANDVDILEPENGHFKVAYCTDYEVYIQDLHYDFGKKKLQGDEVASRKVFSIPIPDAPGKKGRNKLRCIKWLSPDHVLLLTNLPNRSGVELQVLRLPSTPSIGSISTRKRLPRHVIAAVDMDVCWLDSDGAGDYQIVVAVGGIDISLVVLTIDYHAHSLGSIHQYAVYRDVHDLQMTKLALSPFFSPWASPESSPTKRPGHQWLRLASTSLGNTISVETFQLHPVSTGPRARYQLSSAKSRYMAKGATYTVFAIVLAVVALLMQSLLDPEGNLTDRLVPQSLRNSAGISPPGAMGDELRFPGAKMVPNAVKAPVVRTTHRIRDLLHLHHSQDAEQKAVVIHHDPDTDSSLSTEVHADTDEVVKRHTEAKKWEELSHAEQKRWKEKLTGAGMWAVEEGETILKGIFFSQAGNFVGQIAQGVING</sequence>